<dbReference type="EMBL" id="CP000393">
    <property type="protein sequence ID" value="ABG53364.1"/>
    <property type="molecule type" value="Genomic_DNA"/>
</dbReference>
<dbReference type="InterPro" id="IPR036568">
    <property type="entry name" value="GGCT-like_sf"/>
</dbReference>
<evidence type="ECO:0000313" key="2">
    <source>
        <dbReference type="EMBL" id="ABG53364.1"/>
    </source>
</evidence>
<proteinExistence type="predicted"/>
<dbReference type="Gene3D" id="3.10.490.10">
    <property type="entry name" value="Gamma-glutamyl cyclotransferase-like"/>
    <property type="match status" value="1"/>
</dbReference>
<name>Q10WL0_TRIEI</name>
<dbReference type="eggNOG" id="COG2105">
    <property type="taxonomic scope" value="Bacteria"/>
</dbReference>
<dbReference type="HOGENOM" id="CLU_083466_2_2_3"/>
<feature type="domain" description="Gamma-glutamylcyclotransferase AIG2-like" evidence="1">
    <location>
        <begin position="6"/>
        <end position="131"/>
    </location>
</feature>
<dbReference type="InterPro" id="IPR009288">
    <property type="entry name" value="AIG2-like_dom"/>
</dbReference>
<organism evidence="2">
    <name type="scientific">Trichodesmium erythraeum (strain IMS101)</name>
    <dbReference type="NCBI Taxonomy" id="203124"/>
    <lineage>
        <taxon>Bacteria</taxon>
        <taxon>Bacillati</taxon>
        <taxon>Cyanobacteriota</taxon>
        <taxon>Cyanophyceae</taxon>
        <taxon>Oscillatoriophycideae</taxon>
        <taxon>Oscillatoriales</taxon>
        <taxon>Microcoleaceae</taxon>
        <taxon>Trichodesmium</taxon>
    </lineage>
</organism>
<evidence type="ECO:0000259" key="1">
    <source>
        <dbReference type="Pfam" id="PF06094"/>
    </source>
</evidence>
<dbReference type="KEGG" id="ter:Tery_4372"/>
<sequence length="132" mass="15174">MKYIKVFVYGTLKPGEVNYQFYCAEYVVHFFPAVAKGVLYKLPIGYPAMTKGDSNVHGFVLLFKNPLVLSELDKLEDYHPKRSPEKNEYQRQIINTFSSDGKYLGKAWSYLMSQERVELLGSQILPGGLWKP</sequence>
<dbReference type="RefSeq" id="WP_011613690.1">
    <property type="nucleotide sequence ID" value="NC_008312.1"/>
</dbReference>
<dbReference type="InterPro" id="IPR013024">
    <property type="entry name" value="GGCT-like"/>
</dbReference>
<dbReference type="STRING" id="203124.Tery_4372"/>
<dbReference type="CDD" id="cd06661">
    <property type="entry name" value="GGCT_like"/>
    <property type="match status" value="1"/>
</dbReference>
<dbReference type="AlphaFoldDB" id="Q10WL0"/>
<accession>Q10WL0</accession>
<dbReference type="Pfam" id="PF06094">
    <property type="entry name" value="GGACT"/>
    <property type="match status" value="1"/>
</dbReference>
<gene>
    <name evidence="2" type="ordered locus">Tery_4372</name>
</gene>
<reference evidence="2" key="1">
    <citation type="submission" date="2006-06" db="EMBL/GenBank/DDBJ databases">
        <title>Complete sequence of Trichodesmium erythraeum IMS101.</title>
        <authorList>
            <consortium name="US DOE Joint Genome Institute"/>
            <person name="Copeland A."/>
            <person name="Lucas S."/>
            <person name="Lapidus A."/>
            <person name="Barry K."/>
            <person name="Detter J.C."/>
            <person name="Glavina del Rio T."/>
            <person name="Hammon N."/>
            <person name="Israni S."/>
            <person name="Dalin E."/>
            <person name="Tice H."/>
            <person name="Pitluck S."/>
            <person name="Kiss H."/>
            <person name="Munk A.C."/>
            <person name="Brettin T."/>
            <person name="Bruce D."/>
            <person name="Han C."/>
            <person name="Tapia R."/>
            <person name="Gilna P."/>
            <person name="Schmutz J."/>
            <person name="Larimer F."/>
            <person name="Land M."/>
            <person name="Hauser L."/>
            <person name="Kyrpides N."/>
            <person name="Kim E."/>
            <person name="Richardson P."/>
        </authorList>
    </citation>
    <scope>NUCLEOTIDE SEQUENCE [LARGE SCALE GENOMIC DNA]</scope>
    <source>
        <strain evidence="2">IMS101</strain>
    </source>
</reference>
<dbReference type="SUPFAM" id="SSF110857">
    <property type="entry name" value="Gamma-glutamyl cyclotransferase-like"/>
    <property type="match status" value="1"/>
</dbReference>
<protein>
    <recommendedName>
        <fullName evidence="1">Gamma-glutamylcyclotransferase AIG2-like domain-containing protein</fullName>
    </recommendedName>
</protein>